<dbReference type="Gene3D" id="1.10.287.40">
    <property type="entry name" value="Serine-tRNA synthetase, tRNA binding domain"/>
    <property type="match status" value="1"/>
</dbReference>
<gene>
    <name evidence="2" type="ORF">ACFPFO_15080</name>
</gene>
<reference evidence="2 3" key="1">
    <citation type="journal article" date="2019" name="Int. J. Syst. Evol. Microbiol.">
        <title>The Global Catalogue of Microorganisms (GCM) 10K type strain sequencing project: providing services to taxonomists for standard genome sequencing and annotation.</title>
        <authorList>
            <consortium name="The Broad Institute Genomics Platform"/>
            <consortium name="The Broad Institute Genome Sequencing Center for Infectious Disease"/>
            <person name="Wu L."/>
            <person name="Ma J."/>
        </authorList>
    </citation>
    <scope>NUCLEOTIDE SEQUENCE [LARGE SCALE GENOMIC DNA]</scope>
    <source>
        <strain evidence="2 3">CGMCC 1.15824</strain>
    </source>
</reference>
<evidence type="ECO:0000313" key="2">
    <source>
        <dbReference type="EMBL" id="MFC4989067.1"/>
    </source>
</evidence>
<name>A0ABD5QH47_9EURY</name>
<dbReference type="InterPro" id="IPR015866">
    <property type="entry name" value="Ser-tRNA-synth_1_N"/>
</dbReference>
<feature type="domain" description="Serine-tRNA synthetase type1 N-terminal" evidence="1">
    <location>
        <begin position="111"/>
        <end position="209"/>
    </location>
</feature>
<comment type="caution">
    <text evidence="2">The sequence shown here is derived from an EMBL/GenBank/DDBJ whole genome shotgun (WGS) entry which is preliminary data.</text>
</comment>
<dbReference type="SUPFAM" id="SSF46589">
    <property type="entry name" value="tRNA-binding arm"/>
    <property type="match status" value="1"/>
</dbReference>
<evidence type="ECO:0000259" key="1">
    <source>
        <dbReference type="Pfam" id="PF02403"/>
    </source>
</evidence>
<evidence type="ECO:0000313" key="3">
    <source>
        <dbReference type="Proteomes" id="UP001595925"/>
    </source>
</evidence>
<organism evidence="2 3">
    <name type="scientific">Saliphagus infecundisoli</name>
    <dbReference type="NCBI Taxonomy" id="1849069"/>
    <lineage>
        <taxon>Archaea</taxon>
        <taxon>Methanobacteriati</taxon>
        <taxon>Methanobacteriota</taxon>
        <taxon>Stenosarchaea group</taxon>
        <taxon>Halobacteria</taxon>
        <taxon>Halobacteriales</taxon>
        <taxon>Natrialbaceae</taxon>
        <taxon>Saliphagus</taxon>
    </lineage>
</organism>
<dbReference type="InterPro" id="IPR014985">
    <property type="entry name" value="WbqC"/>
</dbReference>
<sequence length="348" mass="40026">MGRIVSGHQPQYYPPLHYFARVQQADVFFLYDDVQFSRGSLQHRVFIRGDSRDWLTIPVRNTGIDTTITDARIDMATPWPARHIRALVEQYGEDVRELTPFYERLCPPVVDPETLRETPDRFDTAGFGTRLDEWIRLDEKWRTQRTKLRALQQAKYRLAAEIGRQKRVDPTAAIDELTAAAEALTAKLECAENTSQIFQTRRDRVLLDISRAFDGSKEIDKLPMAKRWELALDPVEWMGDVKLVDLTIPLLEELFRRLEISTTIVRSSELPVERADNPSEYLARLTEHLGGDRFLSGGVGYAAYLDEAPFETRGLEVIVQDWTPTWVEGDVCVLDVLYGAEDPSHYIR</sequence>
<keyword evidence="3" id="KW-1185">Reference proteome</keyword>
<dbReference type="RefSeq" id="WP_224828465.1">
    <property type="nucleotide sequence ID" value="NZ_JAIVEF010000006.1"/>
</dbReference>
<protein>
    <submittedName>
        <fullName evidence="2">WbqC family protein</fullName>
    </submittedName>
</protein>
<dbReference type="Pfam" id="PF02403">
    <property type="entry name" value="Seryl_tRNA_N"/>
    <property type="match status" value="1"/>
</dbReference>
<dbReference type="Proteomes" id="UP001595925">
    <property type="component" value="Unassembled WGS sequence"/>
</dbReference>
<dbReference type="Pfam" id="PF08889">
    <property type="entry name" value="WbqC"/>
    <property type="match status" value="2"/>
</dbReference>
<dbReference type="EMBL" id="JBHSJG010000038">
    <property type="protein sequence ID" value="MFC4989067.1"/>
    <property type="molecule type" value="Genomic_DNA"/>
</dbReference>
<proteinExistence type="predicted"/>
<dbReference type="InterPro" id="IPR042103">
    <property type="entry name" value="SerRS_1_N_sf"/>
</dbReference>
<accession>A0ABD5QH47</accession>
<dbReference type="AlphaFoldDB" id="A0ABD5QH47"/>
<dbReference type="InterPro" id="IPR010978">
    <property type="entry name" value="tRNA-bd_arm"/>
</dbReference>